<evidence type="ECO:0008006" key="3">
    <source>
        <dbReference type="Google" id="ProtNLM"/>
    </source>
</evidence>
<organism evidence="1 2">
    <name type="scientific">Chryseobacterium paridis</name>
    <dbReference type="NCBI Taxonomy" id="2800328"/>
    <lineage>
        <taxon>Bacteria</taxon>
        <taxon>Pseudomonadati</taxon>
        <taxon>Bacteroidota</taxon>
        <taxon>Flavobacteriia</taxon>
        <taxon>Flavobacteriales</taxon>
        <taxon>Weeksellaceae</taxon>
        <taxon>Chryseobacterium group</taxon>
        <taxon>Chryseobacterium</taxon>
    </lineage>
</organism>
<evidence type="ECO:0000313" key="2">
    <source>
        <dbReference type="Proteomes" id="UP000628669"/>
    </source>
</evidence>
<accession>A0ABS1FUH4</accession>
<protein>
    <recommendedName>
        <fullName evidence="3">DUF4932 domain-containing protein</fullName>
    </recommendedName>
</protein>
<proteinExistence type="predicted"/>
<sequence length="461" mass="53991">MKNQIVVALFLIFAVFIPAQKPILNIKFSEPLSVFIFVKKLSGHRGDNSFKSIFQKSKFNTIQYQDLIKKFDSLSLDYTFQFNDYPYGSKLPGMTEALLKKNLIAASNLSEFKLNSIGLLPNNSINELVWILSEFTPVYNQLIFEPNCKKFESQLKDISNEVIKKNISQYFTIGSIFYNSNWDYSIPFEIAFYPLPDSQGFTAEAFYNNAVCAIENNFDDYDLLISVLLHESFHMLYDEQPLKLKKEIDNYFRKNNSKYSTYAYLLLNEALATALGNGYVYENLINKADESDWYNRKYINLMAKHIYPMIKEYILQGKSIDKEFIDNYIKSYEKNNPEWINELDNIMTYRYMLSDHKKDFDILGQYFPYCSMSESEDHITDASIEKMQATPLTKIIIVSKNNTMQLGLIKRKFKELKSWNYRAEKEFVYNVMLGDKTQMYIINQINTPTEALIKDLVQKSK</sequence>
<comment type="caution">
    <text evidence="1">The sequence shown here is derived from an EMBL/GenBank/DDBJ whole genome shotgun (WGS) entry which is preliminary data.</text>
</comment>
<evidence type="ECO:0000313" key="1">
    <source>
        <dbReference type="EMBL" id="MBK1896072.1"/>
    </source>
</evidence>
<dbReference type="EMBL" id="JAENHK010000010">
    <property type="protein sequence ID" value="MBK1896072.1"/>
    <property type="molecule type" value="Genomic_DNA"/>
</dbReference>
<dbReference type="Proteomes" id="UP000628669">
    <property type="component" value="Unassembled WGS sequence"/>
</dbReference>
<dbReference type="RefSeq" id="WP_200245456.1">
    <property type="nucleotide sequence ID" value="NZ_JAENHK010000010.1"/>
</dbReference>
<gene>
    <name evidence="1" type="ORF">JHL15_09940</name>
</gene>
<reference evidence="2" key="1">
    <citation type="submission" date="2021-01" db="EMBL/GenBank/DDBJ databases">
        <title>Genome public.</title>
        <authorList>
            <person name="Liu C."/>
            <person name="Sun Q."/>
        </authorList>
    </citation>
    <scope>NUCLEOTIDE SEQUENCE [LARGE SCALE GENOMIC DNA]</scope>
    <source>
        <strain evidence="2">YIM B02567</strain>
    </source>
</reference>
<keyword evidence="2" id="KW-1185">Reference proteome</keyword>
<name>A0ABS1FUH4_9FLAO</name>